<reference evidence="3" key="2">
    <citation type="journal article" date="2007" name="Science">
        <title>Draft genome sequence of the sexually transmitted pathogen Trichomonas vaginalis.</title>
        <authorList>
            <person name="Carlton J.M."/>
            <person name="Hirt R.P."/>
            <person name="Silva J.C."/>
            <person name="Delcher A.L."/>
            <person name="Schatz M."/>
            <person name="Zhao Q."/>
            <person name="Wortman J.R."/>
            <person name="Bidwell S.L."/>
            <person name="Alsmark U.C.M."/>
            <person name="Besteiro S."/>
            <person name="Sicheritz-Ponten T."/>
            <person name="Noel C.J."/>
            <person name="Dacks J.B."/>
            <person name="Foster P.G."/>
            <person name="Simillion C."/>
            <person name="Van de Peer Y."/>
            <person name="Miranda-Saavedra D."/>
            <person name="Barton G.J."/>
            <person name="Westrop G.D."/>
            <person name="Mueller S."/>
            <person name="Dessi D."/>
            <person name="Fiori P.L."/>
            <person name="Ren Q."/>
            <person name="Paulsen I."/>
            <person name="Zhang H."/>
            <person name="Bastida-Corcuera F.D."/>
            <person name="Simoes-Barbosa A."/>
            <person name="Brown M.T."/>
            <person name="Hayes R.D."/>
            <person name="Mukherjee M."/>
            <person name="Okumura C.Y."/>
            <person name="Schneider R."/>
            <person name="Smith A.J."/>
            <person name="Vanacova S."/>
            <person name="Villalvazo M."/>
            <person name="Haas B.J."/>
            <person name="Pertea M."/>
            <person name="Feldblyum T.V."/>
            <person name="Utterback T.R."/>
            <person name="Shu C.L."/>
            <person name="Osoegawa K."/>
            <person name="de Jong P.J."/>
            <person name="Hrdy I."/>
            <person name="Horvathova L."/>
            <person name="Zubacova Z."/>
            <person name="Dolezal P."/>
            <person name="Malik S.B."/>
            <person name="Logsdon J.M. Jr."/>
            <person name="Henze K."/>
            <person name="Gupta A."/>
            <person name="Wang C.C."/>
            <person name="Dunne R.L."/>
            <person name="Upcroft J.A."/>
            <person name="Upcroft P."/>
            <person name="White O."/>
            <person name="Salzberg S.L."/>
            <person name="Tang P."/>
            <person name="Chiu C.-H."/>
            <person name="Lee Y.-S."/>
            <person name="Embley T.M."/>
            <person name="Coombs G.H."/>
            <person name="Mottram J.C."/>
            <person name="Tachezy J."/>
            <person name="Fraser-Liggett C.M."/>
            <person name="Johnson P.J."/>
        </authorList>
    </citation>
    <scope>NUCLEOTIDE SEQUENCE [LARGE SCALE GENOMIC DNA]</scope>
    <source>
        <strain evidence="3">G3</strain>
    </source>
</reference>
<keyword evidence="4" id="KW-1185">Reference proteome</keyword>
<feature type="region of interest" description="Disordered" evidence="2">
    <location>
        <begin position="296"/>
        <end position="318"/>
    </location>
</feature>
<proteinExistence type="predicted"/>
<sequence>MADNEISALQEKLAKICEETDDLNSRYLALEQMNEEVKNINIEIEDLNKKREDSQNIFRNQLDDLNNEIESAKNELNSLITSQNDRTNELEKQIQEISNLNTQKERKLSQITQNKSNASQNQSNVLKYKALQAEPSKFNEILTFEERNGDISLYFQQIETQISELLKKKASLSDSIPSKEKRIRTNTKFSNHLTEKCEKLENQYQLSISKLAETKQNIESLNILIADQQKQVESAKLQKTNLQTKYSETKSLFKSEYSSTLSSIDSKTSDICLLKERFEKIESDLNSRESELRDELSRVEAENDELSREIGSLEQGDKAEDVAEDMQSSIEKIKSNMEPLTVRIEKYRKDIDSIQTDLRTLDEAIDFQILKKKPSKKFLSKPKFAMKKILLEELIVQNFKISCEIAIYMDKLGQAEQYIKNHPELFKKDENDGERVSDEVKKEKL</sequence>
<accession>A2FQ19</accession>
<dbReference type="EMBL" id="DS113935">
    <property type="protein sequence ID" value="EAX93007.1"/>
    <property type="molecule type" value="Genomic_DNA"/>
</dbReference>
<evidence type="ECO:0000256" key="1">
    <source>
        <dbReference type="SAM" id="Coils"/>
    </source>
</evidence>
<evidence type="ECO:0000256" key="2">
    <source>
        <dbReference type="SAM" id="MobiDB-lite"/>
    </source>
</evidence>
<dbReference type="Gene3D" id="1.20.1480.30">
    <property type="entry name" value="Designed four-helix bundle protein"/>
    <property type="match status" value="1"/>
</dbReference>
<evidence type="ECO:0000313" key="3">
    <source>
        <dbReference type="EMBL" id="EAX93007.1"/>
    </source>
</evidence>
<evidence type="ECO:0000313" key="4">
    <source>
        <dbReference type="Proteomes" id="UP000001542"/>
    </source>
</evidence>
<protein>
    <submittedName>
        <fullName evidence="3">Uncharacterized protein</fullName>
    </submittedName>
</protein>
<dbReference type="RefSeq" id="XP_001305937.1">
    <property type="nucleotide sequence ID" value="XM_001305936.1"/>
</dbReference>
<keyword evidence="1" id="KW-0175">Coiled coil</keyword>
<dbReference type="VEuPathDB" id="TrichDB:TVAG_143660"/>
<reference evidence="3" key="1">
    <citation type="submission" date="2006-10" db="EMBL/GenBank/DDBJ databases">
        <authorList>
            <person name="Amadeo P."/>
            <person name="Zhao Q."/>
            <person name="Wortman J."/>
            <person name="Fraser-Liggett C."/>
            <person name="Carlton J."/>
        </authorList>
    </citation>
    <scope>NUCLEOTIDE SEQUENCE</scope>
    <source>
        <strain evidence="3">G3</strain>
    </source>
</reference>
<feature type="coiled-coil region" evidence="1">
    <location>
        <begin position="6"/>
        <end position="121"/>
    </location>
</feature>
<dbReference type="STRING" id="5722.A2FQ19"/>
<feature type="compositionally biased region" description="Basic and acidic residues" evidence="2">
    <location>
        <begin position="296"/>
        <end position="308"/>
    </location>
</feature>
<feature type="coiled-coil region" evidence="1">
    <location>
        <begin position="197"/>
        <end position="245"/>
    </location>
</feature>
<dbReference type="KEGG" id="tva:4750724"/>
<dbReference type="InParanoid" id="A2FQ19"/>
<dbReference type="AlphaFoldDB" id="A2FQ19"/>
<organism evidence="3 4">
    <name type="scientific">Trichomonas vaginalis (strain ATCC PRA-98 / G3)</name>
    <dbReference type="NCBI Taxonomy" id="412133"/>
    <lineage>
        <taxon>Eukaryota</taxon>
        <taxon>Metamonada</taxon>
        <taxon>Parabasalia</taxon>
        <taxon>Trichomonadida</taxon>
        <taxon>Trichomonadidae</taxon>
        <taxon>Trichomonas</taxon>
    </lineage>
</organism>
<dbReference type="VEuPathDB" id="TrichDB:TVAGG3_0190760"/>
<name>A2FQ19_TRIV3</name>
<gene>
    <name evidence="3" type="ORF">TVAG_143660</name>
</gene>
<dbReference type="Proteomes" id="UP000001542">
    <property type="component" value="Unassembled WGS sequence"/>
</dbReference>
<dbReference type="SMR" id="A2FQ19"/>